<reference evidence="2" key="1">
    <citation type="journal article" date="2014" name="Science">
        <title>Ancient hybridizations among the ancestral genomes of bread wheat.</title>
        <authorList>
            <consortium name="International Wheat Genome Sequencing Consortium,"/>
            <person name="Marcussen T."/>
            <person name="Sandve S.R."/>
            <person name="Heier L."/>
            <person name="Spannagl M."/>
            <person name="Pfeifer M."/>
            <person name="Jakobsen K.S."/>
            <person name="Wulff B.B."/>
            <person name="Steuernagel B."/>
            <person name="Mayer K.F."/>
            <person name="Olsen O.A."/>
        </authorList>
    </citation>
    <scope>NUCLEOTIDE SEQUENCE [LARGE SCALE GENOMIC DNA]</scope>
    <source>
        <strain evidence="2">cv. AL8/78</strain>
    </source>
</reference>
<reference evidence="1" key="3">
    <citation type="journal article" date="2017" name="Nature">
        <title>Genome sequence of the progenitor of the wheat D genome Aegilops tauschii.</title>
        <authorList>
            <person name="Luo M.C."/>
            <person name="Gu Y.Q."/>
            <person name="Puiu D."/>
            <person name="Wang H."/>
            <person name="Twardziok S.O."/>
            <person name="Deal K.R."/>
            <person name="Huo N."/>
            <person name="Zhu T."/>
            <person name="Wang L."/>
            <person name="Wang Y."/>
            <person name="McGuire P.E."/>
            <person name="Liu S."/>
            <person name="Long H."/>
            <person name="Ramasamy R.K."/>
            <person name="Rodriguez J.C."/>
            <person name="Van S.L."/>
            <person name="Yuan L."/>
            <person name="Wang Z."/>
            <person name="Xia Z."/>
            <person name="Xiao L."/>
            <person name="Anderson O.D."/>
            <person name="Ouyang S."/>
            <person name="Liang Y."/>
            <person name="Zimin A.V."/>
            <person name="Pertea G."/>
            <person name="Qi P."/>
            <person name="Bennetzen J.L."/>
            <person name="Dai X."/>
            <person name="Dawson M.W."/>
            <person name="Muller H.G."/>
            <person name="Kugler K."/>
            <person name="Rivarola-Duarte L."/>
            <person name="Spannagl M."/>
            <person name="Mayer K.F.X."/>
            <person name="Lu F.H."/>
            <person name="Bevan M.W."/>
            <person name="Leroy P."/>
            <person name="Li P."/>
            <person name="You F.M."/>
            <person name="Sun Q."/>
            <person name="Liu Z."/>
            <person name="Lyons E."/>
            <person name="Wicker T."/>
            <person name="Salzberg S.L."/>
            <person name="Devos K.M."/>
            <person name="Dvorak J."/>
        </authorList>
    </citation>
    <scope>NUCLEOTIDE SEQUENCE [LARGE SCALE GENOMIC DNA]</scope>
    <source>
        <strain evidence="1">cv. AL8/78</strain>
    </source>
</reference>
<organism evidence="1 2">
    <name type="scientific">Aegilops tauschii subsp. strangulata</name>
    <name type="common">Goatgrass</name>
    <dbReference type="NCBI Taxonomy" id="200361"/>
    <lineage>
        <taxon>Eukaryota</taxon>
        <taxon>Viridiplantae</taxon>
        <taxon>Streptophyta</taxon>
        <taxon>Embryophyta</taxon>
        <taxon>Tracheophyta</taxon>
        <taxon>Spermatophyta</taxon>
        <taxon>Magnoliopsida</taxon>
        <taxon>Liliopsida</taxon>
        <taxon>Poales</taxon>
        <taxon>Poaceae</taxon>
        <taxon>BOP clade</taxon>
        <taxon>Pooideae</taxon>
        <taxon>Triticodae</taxon>
        <taxon>Triticeae</taxon>
        <taxon>Triticinae</taxon>
        <taxon>Aegilops</taxon>
    </lineage>
</organism>
<protein>
    <submittedName>
        <fullName evidence="1">Uncharacterized protein</fullName>
    </submittedName>
</protein>
<sequence length="61" mass="7154">MGRREYYVARPLVCFTPNQSFFCYAFVRIRCRPGLSPAEITSWQASQLRCLTREVMEYALA</sequence>
<name>A0A453JQF2_AEGTS</name>
<keyword evidence="2" id="KW-1185">Reference proteome</keyword>
<evidence type="ECO:0000313" key="2">
    <source>
        <dbReference type="Proteomes" id="UP000015105"/>
    </source>
</evidence>
<reference evidence="1" key="4">
    <citation type="submission" date="2019-03" db="UniProtKB">
        <authorList>
            <consortium name="EnsemblPlants"/>
        </authorList>
    </citation>
    <scope>IDENTIFICATION</scope>
</reference>
<accession>A0A453JQF2</accession>
<proteinExistence type="predicted"/>
<dbReference type="Proteomes" id="UP000015105">
    <property type="component" value="Chromosome 5D"/>
</dbReference>
<reference evidence="2" key="2">
    <citation type="journal article" date="2017" name="Nat. Plants">
        <title>The Aegilops tauschii genome reveals multiple impacts of transposons.</title>
        <authorList>
            <person name="Zhao G."/>
            <person name="Zou C."/>
            <person name="Li K."/>
            <person name="Wang K."/>
            <person name="Li T."/>
            <person name="Gao L."/>
            <person name="Zhang X."/>
            <person name="Wang H."/>
            <person name="Yang Z."/>
            <person name="Liu X."/>
            <person name="Jiang W."/>
            <person name="Mao L."/>
            <person name="Kong X."/>
            <person name="Jiao Y."/>
            <person name="Jia J."/>
        </authorList>
    </citation>
    <scope>NUCLEOTIDE SEQUENCE [LARGE SCALE GENOMIC DNA]</scope>
    <source>
        <strain evidence="2">cv. AL8/78</strain>
    </source>
</reference>
<dbReference type="Gramene" id="AET5Gv20154900.5">
    <property type="protein sequence ID" value="AET5Gv20154900.5"/>
    <property type="gene ID" value="AET5Gv20154900"/>
</dbReference>
<evidence type="ECO:0000313" key="1">
    <source>
        <dbReference type="EnsemblPlants" id="AET5Gv20154900.5"/>
    </source>
</evidence>
<reference evidence="1" key="5">
    <citation type="journal article" date="2021" name="G3 (Bethesda)">
        <title>Aegilops tauschii genome assembly Aet v5.0 features greater sequence contiguity and improved annotation.</title>
        <authorList>
            <person name="Wang L."/>
            <person name="Zhu T."/>
            <person name="Rodriguez J.C."/>
            <person name="Deal K.R."/>
            <person name="Dubcovsky J."/>
            <person name="McGuire P.E."/>
            <person name="Lux T."/>
            <person name="Spannagl M."/>
            <person name="Mayer K.F.X."/>
            <person name="Baldrich P."/>
            <person name="Meyers B.C."/>
            <person name="Huo N."/>
            <person name="Gu Y.Q."/>
            <person name="Zhou H."/>
            <person name="Devos K.M."/>
            <person name="Bennetzen J.L."/>
            <person name="Unver T."/>
            <person name="Budak H."/>
            <person name="Gulick P.J."/>
            <person name="Galiba G."/>
            <person name="Kalapos B."/>
            <person name="Nelson D.R."/>
            <person name="Li P."/>
            <person name="You F.M."/>
            <person name="Luo M.C."/>
            <person name="Dvorak J."/>
        </authorList>
    </citation>
    <scope>NUCLEOTIDE SEQUENCE [LARGE SCALE GENOMIC DNA]</scope>
    <source>
        <strain evidence="1">cv. AL8/78</strain>
    </source>
</reference>
<dbReference type="EnsemblPlants" id="AET5Gv20154900.5">
    <property type="protein sequence ID" value="AET5Gv20154900.5"/>
    <property type="gene ID" value="AET5Gv20154900"/>
</dbReference>
<dbReference type="AlphaFoldDB" id="A0A453JQF2"/>